<dbReference type="PANTHER" id="PTHR30255:SF2">
    <property type="entry name" value="SINGLE-STRANDED-DNA-SPECIFIC EXONUCLEASE RECJ"/>
    <property type="match status" value="1"/>
</dbReference>
<dbReference type="Pfam" id="PF17768">
    <property type="entry name" value="RecJ_OB"/>
    <property type="match status" value="1"/>
</dbReference>
<dbReference type="InterPro" id="IPR003156">
    <property type="entry name" value="DHHA1_dom"/>
</dbReference>
<accession>A0AAE3DJY9</accession>
<evidence type="ECO:0000256" key="2">
    <source>
        <dbReference type="ARBA" id="ARBA00019841"/>
    </source>
</evidence>
<dbReference type="PANTHER" id="PTHR30255">
    <property type="entry name" value="SINGLE-STRANDED-DNA-SPECIFIC EXONUCLEASE RECJ"/>
    <property type="match status" value="1"/>
</dbReference>
<dbReference type="InterPro" id="IPR001667">
    <property type="entry name" value="DDH_dom"/>
</dbReference>
<dbReference type="Pfam" id="PF02272">
    <property type="entry name" value="DHHA1"/>
    <property type="match status" value="1"/>
</dbReference>
<evidence type="ECO:0000256" key="1">
    <source>
        <dbReference type="ARBA" id="ARBA00005915"/>
    </source>
</evidence>
<comment type="similarity">
    <text evidence="1">Belongs to the RecJ family.</text>
</comment>
<dbReference type="Pfam" id="PF01368">
    <property type="entry name" value="DHH"/>
    <property type="match status" value="1"/>
</dbReference>
<dbReference type="AlphaFoldDB" id="A0AAE3DJY9"/>
<dbReference type="InterPro" id="IPR038763">
    <property type="entry name" value="DHH_sf"/>
</dbReference>
<evidence type="ECO:0000256" key="4">
    <source>
        <dbReference type="ARBA" id="ARBA00022801"/>
    </source>
</evidence>
<protein>
    <recommendedName>
        <fullName evidence="2">Single-stranded-DNA-specific exonuclease RecJ</fullName>
    </recommendedName>
</protein>
<evidence type="ECO:0000259" key="6">
    <source>
        <dbReference type="Pfam" id="PF01368"/>
    </source>
</evidence>
<feature type="domain" description="RecJ OB" evidence="8">
    <location>
        <begin position="484"/>
        <end position="607"/>
    </location>
</feature>
<comment type="caution">
    <text evidence="9">The sequence shown here is derived from an EMBL/GenBank/DDBJ whole genome shotgun (WGS) entry which is preliminary data.</text>
</comment>
<evidence type="ECO:0000259" key="7">
    <source>
        <dbReference type="Pfam" id="PF02272"/>
    </source>
</evidence>
<sequence length="610" mass="68579">MAKWYVAAKKADFNGIGQRFSISPVLARVIRNRDIEGDEAIEKYLHGTIRDLYDPALLKGSREAVLLLKDKIKGQMPIRVIGDYDADGICSSYILKRGLEACGAVVDTMIPHRMKDGYGLNEHLVDEAYADGIDTILTCDNGIAAYAQIEQAKKYGMTVIVTDHHEIPYEEEPLAEPDPETGERSRRRYKIPPADVVIDPKQPGDTYPFQEICGAVVAFKLMQLLFAEFGFDGISTDLTSGKRSLLDELLEFAAFATICDVMPLREENRILVRHGLELMKQTQNVGLHALMEVNQILPWQDGKLGAFHIGFVLGPCLNASGRLDSAQRAMELLDSKTREAAVAQAAFLKQLNDSRKEMTEEYVKIAVEMIESGPLKDDRVLVVFLPDCHESIAGIIAGRIRERYYRPTFVLTRGEEGVKGSARSIEGYHIYEEMTKCSSFFTKYGGHKMAAGLSMREEDVEPFRQKINEICTLTEDDLQEKIHIDVPMPVSYVSFRLVEELELLEPFGTGNPKPVFAQKDLKFVSARALGKAGNVLRFTVEDSEQKRWEMMYFGGKDNFEAYAAEKYGQTALDGLYSGKGSPLYFDVVYYPGVNTWQGNTKLQLVMQQYR</sequence>
<keyword evidence="5" id="KW-0269">Exonuclease</keyword>
<reference evidence="9 10" key="1">
    <citation type="submission" date="2021-10" db="EMBL/GenBank/DDBJ databases">
        <title>Anaerobic single-cell dispensing facilitates the cultivation of human gut bacteria.</title>
        <authorList>
            <person name="Afrizal A."/>
        </authorList>
    </citation>
    <scope>NUCLEOTIDE SEQUENCE [LARGE SCALE GENOMIC DNA]</scope>
    <source>
        <strain evidence="9 10">CLA-AA-H244</strain>
    </source>
</reference>
<proteinExistence type="inferred from homology"/>
<evidence type="ECO:0000259" key="8">
    <source>
        <dbReference type="Pfam" id="PF17768"/>
    </source>
</evidence>
<keyword evidence="4" id="KW-0378">Hydrolase</keyword>
<dbReference type="Gene3D" id="3.10.310.30">
    <property type="match status" value="1"/>
</dbReference>
<dbReference type="RefSeq" id="WP_308727753.1">
    <property type="nucleotide sequence ID" value="NZ_JAJEQF010000004.1"/>
</dbReference>
<keyword evidence="10" id="KW-1185">Reference proteome</keyword>
<dbReference type="GO" id="GO:0003676">
    <property type="term" value="F:nucleic acid binding"/>
    <property type="evidence" value="ECO:0007669"/>
    <property type="project" value="InterPro"/>
</dbReference>
<dbReference type="EMBL" id="JAJEQF010000004">
    <property type="protein sequence ID" value="MCC2166725.1"/>
    <property type="molecule type" value="Genomic_DNA"/>
</dbReference>
<evidence type="ECO:0000256" key="5">
    <source>
        <dbReference type="ARBA" id="ARBA00022839"/>
    </source>
</evidence>
<keyword evidence="3" id="KW-0540">Nuclease</keyword>
<evidence type="ECO:0000313" key="10">
    <source>
        <dbReference type="Proteomes" id="UP001199355"/>
    </source>
</evidence>
<dbReference type="InterPro" id="IPR051673">
    <property type="entry name" value="SSDNA_exonuclease_RecJ"/>
</dbReference>
<evidence type="ECO:0000256" key="3">
    <source>
        <dbReference type="ARBA" id="ARBA00022722"/>
    </source>
</evidence>
<dbReference type="SUPFAM" id="SSF64182">
    <property type="entry name" value="DHH phosphoesterases"/>
    <property type="match status" value="1"/>
</dbReference>
<gene>
    <name evidence="9" type="ORF">LKD45_03245</name>
</gene>
<dbReference type="Proteomes" id="UP001199355">
    <property type="component" value="Unassembled WGS sequence"/>
</dbReference>
<feature type="domain" description="DDH" evidence="6">
    <location>
        <begin position="78"/>
        <end position="227"/>
    </location>
</feature>
<dbReference type="GO" id="GO:0004527">
    <property type="term" value="F:exonuclease activity"/>
    <property type="evidence" value="ECO:0007669"/>
    <property type="project" value="UniProtKB-KW"/>
</dbReference>
<dbReference type="Gene3D" id="3.90.1640.30">
    <property type="match status" value="1"/>
</dbReference>
<evidence type="ECO:0000313" key="9">
    <source>
        <dbReference type="EMBL" id="MCC2166725.1"/>
    </source>
</evidence>
<dbReference type="InterPro" id="IPR041122">
    <property type="entry name" value="RecJ_OB"/>
</dbReference>
<feature type="domain" description="DHHA1" evidence="7">
    <location>
        <begin position="378"/>
        <end position="471"/>
    </location>
</feature>
<name>A0AAE3DJY9_9FIRM</name>
<organism evidence="9 10">
    <name type="scientific">Gallintestinimicrobium propionicum</name>
    <dbReference type="NCBI Taxonomy" id="2981770"/>
    <lineage>
        <taxon>Bacteria</taxon>
        <taxon>Bacillati</taxon>
        <taxon>Bacillota</taxon>
        <taxon>Clostridia</taxon>
        <taxon>Lachnospirales</taxon>
        <taxon>Lachnospiraceae</taxon>
        <taxon>Gallintestinimicrobium</taxon>
    </lineage>
</organism>